<dbReference type="STRING" id="698738.OLEAN_C17740"/>
<organism evidence="1 2">
    <name type="scientific">Oleispira antarctica RB-8</name>
    <dbReference type="NCBI Taxonomy" id="698738"/>
    <lineage>
        <taxon>Bacteria</taxon>
        <taxon>Pseudomonadati</taxon>
        <taxon>Pseudomonadota</taxon>
        <taxon>Gammaproteobacteria</taxon>
        <taxon>Oceanospirillales</taxon>
        <taxon>Oceanospirillaceae</taxon>
        <taxon>Oleispira</taxon>
    </lineage>
</organism>
<dbReference type="InterPro" id="IPR054222">
    <property type="entry name" value="DUF6942"/>
</dbReference>
<dbReference type="AlphaFoldDB" id="R4YML1"/>
<sequence>MIRVYLANRPPLAEYLDVDVIDHLPVGEIQRIASETGNHWRKIFNVYAKLIYSLAGMAHHSLLLQYGSWQEYRDQSLLQQGSDTELYLDPLSLSLGLKSGVHVVMGKSFSERLLADISLEWLDNDFAINRKHNIIVSPYFDYRQLSNIKIERLAELIVSLQNAVVLRH</sequence>
<dbReference type="Pfam" id="PF22098">
    <property type="entry name" value="DUF6942"/>
    <property type="match status" value="1"/>
</dbReference>
<dbReference type="EMBL" id="FO203512">
    <property type="protein sequence ID" value="CCK75950.1"/>
    <property type="molecule type" value="Genomic_DNA"/>
</dbReference>
<dbReference type="HOGENOM" id="CLU_108934_0_0_6"/>
<name>R4YML1_OLEAN</name>
<dbReference type="Proteomes" id="UP000032749">
    <property type="component" value="Chromosome"/>
</dbReference>
<accession>R4YML1</accession>
<reference evidence="1 2" key="1">
    <citation type="journal article" date="2013" name="Nat. Commun.">
        <title>Genome sequence and functional genomic analysis of the oil-degrading bacterium Oleispira antarctica.</title>
        <authorList>
            <person name="Kube M."/>
            <person name="Chernikova T.N."/>
            <person name="Al-Ramahi Y."/>
            <person name="Beloqui A."/>
            <person name="Lopez-Cortez N."/>
            <person name="Guazzaroni M.E."/>
            <person name="Heipieper H.J."/>
            <person name="Klages S."/>
            <person name="Kotsyurbenko O.R."/>
            <person name="Langer I."/>
            <person name="Nechitaylo T.Y."/>
            <person name="Lunsdorf H."/>
            <person name="Fernandez M."/>
            <person name="Juarez S."/>
            <person name="Ciordia S."/>
            <person name="Singer A."/>
            <person name="Kagan O."/>
            <person name="Egorova O."/>
            <person name="Petit P.A."/>
            <person name="Stogios P."/>
            <person name="Kim Y."/>
            <person name="Tchigvintsev A."/>
            <person name="Flick R."/>
            <person name="Denaro R."/>
            <person name="Genovese M."/>
            <person name="Albar J.P."/>
            <person name="Reva O.N."/>
            <person name="Martinez-Gomariz M."/>
            <person name="Tran H."/>
            <person name="Ferrer M."/>
            <person name="Savchenko A."/>
            <person name="Yakunin A.F."/>
            <person name="Yakimov M.M."/>
            <person name="Golyshina O.V."/>
            <person name="Reinhardt R."/>
            <person name="Golyshin P.N."/>
        </authorList>
    </citation>
    <scope>NUCLEOTIDE SEQUENCE [LARGE SCALE GENOMIC DNA]</scope>
</reference>
<gene>
    <name evidence="1" type="ORF">OLEAN_C17740</name>
</gene>
<evidence type="ECO:0000313" key="1">
    <source>
        <dbReference type="EMBL" id="CCK75950.1"/>
    </source>
</evidence>
<proteinExistence type="predicted"/>
<evidence type="ECO:0000313" key="2">
    <source>
        <dbReference type="Proteomes" id="UP000032749"/>
    </source>
</evidence>
<dbReference type="PATRIC" id="fig|698738.3.peg.1836"/>
<protein>
    <submittedName>
        <fullName evidence="1">Uncharacterized protein</fullName>
    </submittedName>
</protein>
<keyword evidence="2" id="KW-1185">Reference proteome</keyword>
<dbReference type="KEGG" id="oai:OLEAN_C17740"/>